<name>A0A182MV93_9DIPT</name>
<dbReference type="AlphaFoldDB" id="A0A182MV93"/>
<sequence length="138" mass="15032">MAIRVTKKCCLLSTLGVLVLAAALTVTLVLVLRDDEEISETYRFTASSIELRLEEQPDHRYILSIYRGITDKSVTTQPGQMKGIGTVDPIPPMDAFRYVHISARSKIGAAISSATEPLHLLSSIGHTVNDGDEIIVVP</sequence>
<dbReference type="Proteomes" id="UP000075883">
    <property type="component" value="Unassembled WGS sequence"/>
</dbReference>
<keyword evidence="2" id="KW-1185">Reference proteome</keyword>
<dbReference type="VEuPathDB" id="VectorBase:ACUA027091"/>
<protein>
    <submittedName>
        <fullName evidence="1">Uncharacterized protein</fullName>
    </submittedName>
</protein>
<proteinExistence type="predicted"/>
<organism evidence="1 2">
    <name type="scientific">Anopheles culicifacies</name>
    <dbReference type="NCBI Taxonomy" id="139723"/>
    <lineage>
        <taxon>Eukaryota</taxon>
        <taxon>Metazoa</taxon>
        <taxon>Ecdysozoa</taxon>
        <taxon>Arthropoda</taxon>
        <taxon>Hexapoda</taxon>
        <taxon>Insecta</taxon>
        <taxon>Pterygota</taxon>
        <taxon>Neoptera</taxon>
        <taxon>Endopterygota</taxon>
        <taxon>Diptera</taxon>
        <taxon>Nematocera</taxon>
        <taxon>Culicoidea</taxon>
        <taxon>Culicidae</taxon>
        <taxon>Anophelinae</taxon>
        <taxon>Anopheles</taxon>
        <taxon>culicifacies species complex</taxon>
    </lineage>
</organism>
<evidence type="ECO:0000313" key="2">
    <source>
        <dbReference type="Proteomes" id="UP000075883"/>
    </source>
</evidence>
<reference evidence="2" key="1">
    <citation type="submission" date="2013-09" db="EMBL/GenBank/DDBJ databases">
        <title>The Genome Sequence of Anopheles culicifacies species A.</title>
        <authorList>
            <consortium name="The Broad Institute Genomics Platform"/>
            <person name="Neafsey D.E."/>
            <person name="Besansky N."/>
            <person name="Howell P."/>
            <person name="Walton C."/>
            <person name="Young S.K."/>
            <person name="Zeng Q."/>
            <person name="Gargeya S."/>
            <person name="Fitzgerald M."/>
            <person name="Haas B."/>
            <person name="Abouelleil A."/>
            <person name="Allen A.W."/>
            <person name="Alvarado L."/>
            <person name="Arachchi H.M."/>
            <person name="Berlin A.M."/>
            <person name="Chapman S.B."/>
            <person name="Gainer-Dewar J."/>
            <person name="Goldberg J."/>
            <person name="Griggs A."/>
            <person name="Gujja S."/>
            <person name="Hansen M."/>
            <person name="Howarth C."/>
            <person name="Imamovic A."/>
            <person name="Ireland A."/>
            <person name="Larimer J."/>
            <person name="McCowan C."/>
            <person name="Murphy C."/>
            <person name="Pearson M."/>
            <person name="Poon T.W."/>
            <person name="Priest M."/>
            <person name="Roberts A."/>
            <person name="Saif S."/>
            <person name="Shea T."/>
            <person name="Sisk P."/>
            <person name="Sykes S."/>
            <person name="Wortman J."/>
            <person name="Nusbaum C."/>
            <person name="Birren B."/>
        </authorList>
    </citation>
    <scope>NUCLEOTIDE SEQUENCE [LARGE SCALE GENOMIC DNA]</scope>
    <source>
        <strain evidence="2">A-37</strain>
    </source>
</reference>
<dbReference type="EnsemblMetazoa" id="ACUA027091-RA">
    <property type="protein sequence ID" value="ACUA027091-PA"/>
    <property type="gene ID" value="ACUA027091"/>
</dbReference>
<evidence type="ECO:0000313" key="1">
    <source>
        <dbReference type="EnsemblMetazoa" id="ACUA027091-PA"/>
    </source>
</evidence>
<dbReference type="EMBL" id="AXCM01009082">
    <property type="status" value="NOT_ANNOTATED_CDS"/>
    <property type="molecule type" value="Genomic_DNA"/>
</dbReference>
<reference evidence="1" key="2">
    <citation type="submission" date="2020-05" db="UniProtKB">
        <authorList>
            <consortium name="EnsemblMetazoa"/>
        </authorList>
    </citation>
    <scope>IDENTIFICATION</scope>
    <source>
        <strain evidence="1">A-37</strain>
    </source>
</reference>
<dbReference type="STRING" id="139723.A0A182MV93"/>
<accession>A0A182MV93</accession>